<organism evidence="1 2">
    <name type="scientific">Microctonus aethiopoides</name>
    <dbReference type="NCBI Taxonomy" id="144406"/>
    <lineage>
        <taxon>Eukaryota</taxon>
        <taxon>Metazoa</taxon>
        <taxon>Ecdysozoa</taxon>
        <taxon>Arthropoda</taxon>
        <taxon>Hexapoda</taxon>
        <taxon>Insecta</taxon>
        <taxon>Pterygota</taxon>
        <taxon>Neoptera</taxon>
        <taxon>Endopterygota</taxon>
        <taxon>Hymenoptera</taxon>
        <taxon>Apocrita</taxon>
        <taxon>Ichneumonoidea</taxon>
        <taxon>Braconidae</taxon>
        <taxon>Euphorinae</taxon>
        <taxon>Microctonus</taxon>
    </lineage>
</organism>
<dbReference type="EMBL" id="JAQQBS010000749">
    <property type="protein sequence ID" value="KAK0169301.1"/>
    <property type="molecule type" value="Genomic_DNA"/>
</dbReference>
<sequence>MDPHYERCVNCNIHVRKRVGRKKVITTIDDANIATDKIGKKVVINDIFCSKCRPILTRSTNNVKTNDSSADQVSIESRPILSQSSSTTISSVSSTQDPSFFVEEKMEEECEFVELGFPRIITTHKYCCVCGSLQNKAVIPFEARQQVFSTRRIFIPDGNRCCKDHLIKRRFYDEDIYKLRIHSNSSVIEVRDLEKLLGQLAISSDSSIIDQIGNHSFSEEQLEIFTGLTWEKLIKLREMLISMKNSTNRNVTQALVIFLFKLRTGNSNAVISSIFGLVREQMVSDYCNEVMSSFEKDVFPLYFGIDAVSREKLLLNSSNTARKLYELNDD</sequence>
<proteinExistence type="predicted"/>
<protein>
    <recommendedName>
        <fullName evidence="3">Transposase Helix-turn-helix domain-containing protein</fullName>
    </recommendedName>
</protein>
<dbReference type="AlphaFoldDB" id="A0AA39KQ01"/>
<accession>A0AA39KQ01</accession>
<evidence type="ECO:0000313" key="1">
    <source>
        <dbReference type="EMBL" id="KAK0169301.1"/>
    </source>
</evidence>
<reference evidence="1" key="1">
    <citation type="journal article" date="2023" name="bioRxiv">
        <title>Scaffold-level genome assemblies of two parasitoid biocontrol wasps reveal the parthenogenesis mechanism and an associated novel virus.</title>
        <authorList>
            <person name="Inwood S."/>
            <person name="Skelly J."/>
            <person name="Guhlin J."/>
            <person name="Harrop T."/>
            <person name="Goldson S."/>
            <person name="Dearden P."/>
        </authorList>
    </citation>
    <scope>NUCLEOTIDE SEQUENCE</scope>
    <source>
        <strain evidence="1">Irish</strain>
        <tissue evidence="1">Whole body</tissue>
    </source>
</reference>
<evidence type="ECO:0000313" key="2">
    <source>
        <dbReference type="Proteomes" id="UP001168990"/>
    </source>
</evidence>
<evidence type="ECO:0008006" key="3">
    <source>
        <dbReference type="Google" id="ProtNLM"/>
    </source>
</evidence>
<reference evidence="1" key="2">
    <citation type="submission" date="2023-03" db="EMBL/GenBank/DDBJ databases">
        <authorList>
            <person name="Inwood S.N."/>
            <person name="Skelly J.G."/>
            <person name="Guhlin J."/>
            <person name="Harrop T.W.R."/>
            <person name="Goldson S.G."/>
            <person name="Dearden P.K."/>
        </authorList>
    </citation>
    <scope>NUCLEOTIDE SEQUENCE</scope>
    <source>
        <strain evidence="1">Irish</strain>
        <tissue evidence="1">Whole body</tissue>
    </source>
</reference>
<dbReference type="Proteomes" id="UP001168990">
    <property type="component" value="Unassembled WGS sequence"/>
</dbReference>
<name>A0AA39KQ01_9HYME</name>
<gene>
    <name evidence="1" type="ORF">PV328_012231</name>
</gene>
<feature type="non-terminal residue" evidence="1">
    <location>
        <position position="330"/>
    </location>
</feature>
<keyword evidence="2" id="KW-1185">Reference proteome</keyword>
<comment type="caution">
    <text evidence="1">The sequence shown here is derived from an EMBL/GenBank/DDBJ whole genome shotgun (WGS) entry which is preliminary data.</text>
</comment>